<dbReference type="GO" id="GO:0009102">
    <property type="term" value="P:biotin biosynthetic process"/>
    <property type="evidence" value="ECO:0007669"/>
    <property type="project" value="UniProtKB-UniRule"/>
</dbReference>
<feature type="domain" description="Aminotransferase class I/classII large" evidence="11">
    <location>
        <begin position="28"/>
        <end position="357"/>
    </location>
</feature>
<comment type="caution">
    <text evidence="12">The sequence shown here is derived from an EMBL/GenBank/DDBJ whole genome shotgun (WGS) entry which is preliminary data.</text>
</comment>
<dbReference type="InterPro" id="IPR001917">
    <property type="entry name" value="Aminotrans_II_pyridoxalP_BS"/>
</dbReference>
<comment type="pathway">
    <text evidence="2 10">Cofactor biosynthesis; biotin biosynthesis.</text>
</comment>
<dbReference type="EMBL" id="METP01000009">
    <property type="protein sequence ID" value="OGC07107.1"/>
    <property type="molecule type" value="Genomic_DNA"/>
</dbReference>
<protein>
    <recommendedName>
        <fullName evidence="10">8-amino-7-ketopelargonate synthase</fullName>
        <ecNumber evidence="10">2.3.1.47</ecNumber>
    </recommendedName>
</protein>
<evidence type="ECO:0000259" key="11">
    <source>
        <dbReference type="Pfam" id="PF00155"/>
    </source>
</evidence>
<comment type="catalytic activity">
    <reaction evidence="8 10">
        <text>6-carboxyhexanoyl-[ACP] + L-alanine + H(+) = (8S)-8-amino-7-oxononanoate + holo-[ACP] + CO2</text>
        <dbReference type="Rhea" id="RHEA:42288"/>
        <dbReference type="Rhea" id="RHEA-COMP:9685"/>
        <dbReference type="Rhea" id="RHEA-COMP:9955"/>
        <dbReference type="ChEBI" id="CHEBI:15378"/>
        <dbReference type="ChEBI" id="CHEBI:16526"/>
        <dbReference type="ChEBI" id="CHEBI:57972"/>
        <dbReference type="ChEBI" id="CHEBI:64479"/>
        <dbReference type="ChEBI" id="CHEBI:78846"/>
        <dbReference type="ChEBI" id="CHEBI:149468"/>
        <dbReference type="EC" id="2.3.1.47"/>
    </reaction>
</comment>
<keyword evidence="6" id="KW-0093">Biotin biosynthesis</keyword>
<evidence type="ECO:0000313" key="13">
    <source>
        <dbReference type="Proteomes" id="UP000176938"/>
    </source>
</evidence>
<dbReference type="InterPro" id="IPR004839">
    <property type="entry name" value="Aminotransferase_I/II_large"/>
</dbReference>
<dbReference type="AlphaFoldDB" id="A0A1F4RG05"/>
<evidence type="ECO:0000256" key="6">
    <source>
        <dbReference type="ARBA" id="ARBA00022756"/>
    </source>
</evidence>
<evidence type="ECO:0000313" key="12">
    <source>
        <dbReference type="EMBL" id="OGC07107.1"/>
    </source>
</evidence>
<sequence>MLEFIDQELEALKKAGLYRELKVIDRSKIIIFCSNDYLGLANHPKVIKKATGALKKFGAGAGASRLISGNTIIHEELEKKLARFKKREAAIVFPTGYMANLGTISALTNEKDTIIIDRLNHASIIDACRLTKAKFQVYPHKDMATLEKILKRSEIYKKRLIITDSIFSMDGDIAPLPQIVKLAKRYNAITMIDEAHATGVLGQNGRGAEEHFGIEGQIDIVMGTLSKAIGSLGGFVAGSQRLIDYLRNKARNFIYTTALSPASCAAAIAALEIIEAEPKIRQRLWTNVKSLGFKSETPIIPIMIGDTKKTMAISQKLLARGFFISGIRPPTVPRDQSRLRLTITANHSQEEIKCLVSLLQPLIQQ</sequence>
<evidence type="ECO:0000256" key="10">
    <source>
        <dbReference type="RuleBase" id="RU003693"/>
    </source>
</evidence>
<dbReference type="EC" id="2.3.1.47" evidence="10"/>
<dbReference type="InterPro" id="IPR050087">
    <property type="entry name" value="AON_synthase_class-II"/>
</dbReference>
<evidence type="ECO:0000256" key="5">
    <source>
        <dbReference type="ARBA" id="ARBA00022679"/>
    </source>
</evidence>
<dbReference type="InterPro" id="IPR015422">
    <property type="entry name" value="PyrdxlP-dep_Trfase_small"/>
</dbReference>
<proteinExistence type="inferred from homology"/>
<keyword evidence="5 10" id="KW-0808">Transferase</keyword>
<evidence type="ECO:0000256" key="3">
    <source>
        <dbReference type="ARBA" id="ARBA00010008"/>
    </source>
</evidence>
<dbReference type="GO" id="GO:0008710">
    <property type="term" value="F:8-amino-7-oxononanoate synthase activity"/>
    <property type="evidence" value="ECO:0007669"/>
    <property type="project" value="UniProtKB-UniRule"/>
</dbReference>
<dbReference type="FunFam" id="3.40.640.10:FF:000006">
    <property type="entry name" value="5-aminolevulinate synthase, mitochondrial"/>
    <property type="match status" value="1"/>
</dbReference>
<evidence type="ECO:0000256" key="2">
    <source>
        <dbReference type="ARBA" id="ARBA00004746"/>
    </source>
</evidence>
<keyword evidence="7 9" id="KW-0663">Pyridoxal phosphate</keyword>
<comment type="similarity">
    <text evidence="3 10">Belongs to the class-II pyridoxal-phosphate-dependent aminotransferase family. BioF subfamily.</text>
</comment>
<dbReference type="Gene3D" id="3.40.640.10">
    <property type="entry name" value="Type I PLP-dependent aspartate aminotransferase-like (Major domain)"/>
    <property type="match status" value="1"/>
</dbReference>
<dbReference type="InterPro" id="IPR004723">
    <property type="entry name" value="AONS_Archaea/Proteobacteria"/>
</dbReference>
<accession>A0A1F4RG05</accession>
<comment type="function">
    <text evidence="10">Catalyzes the decarboxylative condensation of pimeloyl-[acyl-carrier protein] and L-alanine to produce 8-amino-7-oxononanoate (AON), [acyl-carrier protein], and carbon dioxide.</text>
</comment>
<feature type="modified residue" description="N6-(pyridoxal phosphate)lysine" evidence="9">
    <location>
        <position position="227"/>
    </location>
</feature>
<dbReference type="InterPro" id="IPR015424">
    <property type="entry name" value="PyrdxlP-dep_Trfase"/>
</dbReference>
<evidence type="ECO:0000256" key="4">
    <source>
        <dbReference type="ARBA" id="ARBA00011738"/>
    </source>
</evidence>
<name>A0A1F4RG05_UNCSA</name>
<dbReference type="PROSITE" id="PS00599">
    <property type="entry name" value="AA_TRANSFER_CLASS_2"/>
    <property type="match status" value="1"/>
</dbReference>
<evidence type="ECO:0000256" key="1">
    <source>
        <dbReference type="ARBA" id="ARBA00001933"/>
    </source>
</evidence>
<evidence type="ECO:0000256" key="9">
    <source>
        <dbReference type="PIRSR" id="PIRSR604723-51"/>
    </source>
</evidence>
<dbReference type="Pfam" id="PF00155">
    <property type="entry name" value="Aminotran_1_2"/>
    <property type="match status" value="1"/>
</dbReference>
<dbReference type="NCBIfam" id="TIGR00858">
    <property type="entry name" value="bioF"/>
    <property type="match status" value="1"/>
</dbReference>
<comment type="subunit">
    <text evidence="4 10">Homodimer.</text>
</comment>
<comment type="cofactor">
    <cofactor evidence="1 9 10">
        <name>pyridoxal 5'-phosphate</name>
        <dbReference type="ChEBI" id="CHEBI:597326"/>
    </cofactor>
</comment>
<reference evidence="12 13" key="1">
    <citation type="journal article" date="2016" name="Nat. Commun.">
        <title>Thousands of microbial genomes shed light on interconnected biogeochemical processes in an aquifer system.</title>
        <authorList>
            <person name="Anantharaman K."/>
            <person name="Brown C.T."/>
            <person name="Hug L.A."/>
            <person name="Sharon I."/>
            <person name="Castelle C.J."/>
            <person name="Probst A.J."/>
            <person name="Thomas B.C."/>
            <person name="Singh A."/>
            <person name="Wilkins M.J."/>
            <person name="Karaoz U."/>
            <person name="Brodie E.L."/>
            <person name="Williams K.H."/>
            <person name="Hubbard S.S."/>
            <person name="Banfield J.F."/>
        </authorList>
    </citation>
    <scope>NUCLEOTIDE SEQUENCE [LARGE SCALE GENOMIC DNA]</scope>
</reference>
<dbReference type="UniPathway" id="UPA00078"/>
<evidence type="ECO:0000256" key="8">
    <source>
        <dbReference type="ARBA" id="ARBA00047715"/>
    </source>
</evidence>
<dbReference type="Gene3D" id="3.90.1150.10">
    <property type="entry name" value="Aspartate Aminotransferase, domain 1"/>
    <property type="match status" value="1"/>
</dbReference>
<dbReference type="CDD" id="cd06454">
    <property type="entry name" value="KBL_like"/>
    <property type="match status" value="1"/>
</dbReference>
<dbReference type="Proteomes" id="UP000176938">
    <property type="component" value="Unassembled WGS sequence"/>
</dbReference>
<evidence type="ECO:0000256" key="7">
    <source>
        <dbReference type="ARBA" id="ARBA00022898"/>
    </source>
</evidence>
<organism evidence="12 13">
    <name type="scientific">candidate division WOR-1 bacterium RIFCSPLOWO2_02_FULL_46_20</name>
    <dbReference type="NCBI Taxonomy" id="1802567"/>
    <lineage>
        <taxon>Bacteria</taxon>
        <taxon>Bacillati</taxon>
        <taxon>Saganbacteria</taxon>
    </lineage>
</organism>
<dbReference type="SUPFAM" id="SSF53383">
    <property type="entry name" value="PLP-dependent transferases"/>
    <property type="match status" value="1"/>
</dbReference>
<dbReference type="InterPro" id="IPR015421">
    <property type="entry name" value="PyrdxlP-dep_Trfase_major"/>
</dbReference>
<dbReference type="GO" id="GO:0030170">
    <property type="term" value="F:pyridoxal phosphate binding"/>
    <property type="evidence" value="ECO:0007669"/>
    <property type="project" value="InterPro"/>
</dbReference>
<dbReference type="PANTHER" id="PTHR13693">
    <property type="entry name" value="CLASS II AMINOTRANSFERASE/8-AMINO-7-OXONONANOATE SYNTHASE"/>
    <property type="match status" value="1"/>
</dbReference>
<gene>
    <name evidence="12" type="ORF">A3H38_03580</name>
</gene>